<dbReference type="GO" id="GO:0032511">
    <property type="term" value="P:late endosome to vacuole transport via multivesicular body sorting pathway"/>
    <property type="evidence" value="ECO:0007669"/>
    <property type="project" value="TreeGrafter"/>
</dbReference>
<evidence type="ECO:0000256" key="5">
    <source>
        <dbReference type="ARBA" id="ARBA00022927"/>
    </source>
</evidence>
<keyword evidence="10" id="KW-1185">Reference proteome</keyword>
<feature type="compositionally biased region" description="Low complexity" evidence="8">
    <location>
        <begin position="178"/>
        <end position="187"/>
    </location>
</feature>
<feature type="region of interest" description="Disordered" evidence="8">
    <location>
        <begin position="168"/>
        <end position="216"/>
    </location>
</feature>
<dbReference type="InterPro" id="IPR005024">
    <property type="entry name" value="Snf7_fam"/>
</dbReference>
<evidence type="ECO:0000256" key="6">
    <source>
        <dbReference type="ARBA" id="ARBA00023136"/>
    </source>
</evidence>
<evidence type="ECO:0000256" key="3">
    <source>
        <dbReference type="ARBA" id="ARBA00022448"/>
    </source>
</evidence>
<dbReference type="GO" id="GO:0000815">
    <property type="term" value="C:ESCRT III complex"/>
    <property type="evidence" value="ECO:0007669"/>
    <property type="project" value="TreeGrafter"/>
</dbReference>
<dbReference type="GO" id="GO:0005771">
    <property type="term" value="C:multivesicular body"/>
    <property type="evidence" value="ECO:0007669"/>
    <property type="project" value="TreeGrafter"/>
</dbReference>
<feature type="compositionally biased region" description="Basic and acidic residues" evidence="8">
    <location>
        <begin position="200"/>
        <end position="210"/>
    </location>
</feature>
<evidence type="ECO:0000313" key="9">
    <source>
        <dbReference type="EMBL" id="PVV03222.1"/>
    </source>
</evidence>
<dbReference type="GO" id="GO:0015031">
    <property type="term" value="P:protein transport"/>
    <property type="evidence" value="ECO:0007669"/>
    <property type="project" value="UniProtKB-KW"/>
</dbReference>
<keyword evidence="4" id="KW-0967">Endosome</keyword>
<reference evidence="9 10" key="1">
    <citation type="journal article" date="2018" name="MBio">
        <title>Comparative Genomics Reveals the Core Gene Toolbox for the Fungus-Insect Symbiosis.</title>
        <authorList>
            <person name="Wang Y."/>
            <person name="Stata M."/>
            <person name="Wang W."/>
            <person name="Stajich J.E."/>
            <person name="White M.M."/>
            <person name="Moncalvo J.M."/>
        </authorList>
    </citation>
    <scope>NUCLEOTIDE SEQUENCE [LARGE SCALE GENOMIC DNA]</scope>
    <source>
        <strain evidence="9 10">SC-DP-2</strain>
    </source>
</reference>
<dbReference type="Gene3D" id="1.10.287.1060">
    <property type="entry name" value="ESAT-6-like"/>
    <property type="match status" value="1"/>
</dbReference>
<comment type="similarity">
    <text evidence="2">Belongs to the SNF7 family.</text>
</comment>
<evidence type="ECO:0000256" key="4">
    <source>
        <dbReference type="ARBA" id="ARBA00022753"/>
    </source>
</evidence>
<proteinExistence type="inferred from homology"/>
<comment type="subcellular location">
    <subcellularLocation>
        <location evidence="1">Endosome membrane</location>
    </subcellularLocation>
</comment>
<evidence type="ECO:0000256" key="2">
    <source>
        <dbReference type="ARBA" id="ARBA00006190"/>
    </source>
</evidence>
<dbReference type="OrthoDB" id="441172at2759"/>
<sequence>MGSSSSKHSVSDSDKAILELKVQRDKLQKYQNQITKVSQRELQIAKLNLEKGNKERALLALKKKKYQEQLISQTNDQLLNLSKLLQTIEFSLIQKDVINGLKIGNQVLVSLNKETNIQDVENLLMDTQEAIEYQNEISELLSTNLSPESEEAALQDLAELQLQLMNSPPKNKLPEPVINSNIQNQNENNKESNRVSISSEDSKNSEKLADMEPIAI</sequence>
<dbReference type="AlphaFoldDB" id="A0A2T9ZF38"/>
<dbReference type="PANTHER" id="PTHR22761:SF5">
    <property type="entry name" value="CHARGED MULTIVESICULAR BODY PROTEIN 6"/>
    <property type="match status" value="1"/>
</dbReference>
<dbReference type="Pfam" id="PF03357">
    <property type="entry name" value="Snf7"/>
    <property type="match status" value="1"/>
</dbReference>
<gene>
    <name evidence="9" type="ORF">BB560_002309</name>
</gene>
<protein>
    <recommendedName>
        <fullName evidence="11">Charged multivesicular body protein 6</fullName>
    </recommendedName>
</protein>
<dbReference type="GO" id="GO:0006900">
    <property type="term" value="P:vesicle budding from membrane"/>
    <property type="evidence" value="ECO:0007669"/>
    <property type="project" value="TreeGrafter"/>
</dbReference>
<evidence type="ECO:0000256" key="7">
    <source>
        <dbReference type="SAM" id="Coils"/>
    </source>
</evidence>
<evidence type="ECO:0000313" key="10">
    <source>
        <dbReference type="Proteomes" id="UP000245609"/>
    </source>
</evidence>
<keyword evidence="7" id="KW-0175">Coiled coil</keyword>
<keyword evidence="3" id="KW-0813">Transport</keyword>
<keyword evidence="6" id="KW-0472">Membrane</keyword>
<dbReference type="Proteomes" id="UP000245609">
    <property type="component" value="Unassembled WGS sequence"/>
</dbReference>
<dbReference type="STRING" id="133381.A0A2T9ZF38"/>
<evidence type="ECO:0000256" key="8">
    <source>
        <dbReference type="SAM" id="MobiDB-lite"/>
    </source>
</evidence>
<keyword evidence="5" id="KW-0653">Protein transport</keyword>
<name>A0A2T9ZF38_9FUNG</name>
<evidence type="ECO:0000256" key="1">
    <source>
        <dbReference type="ARBA" id="ARBA00004608"/>
    </source>
</evidence>
<organism evidence="9 10">
    <name type="scientific">Smittium megazygosporum</name>
    <dbReference type="NCBI Taxonomy" id="133381"/>
    <lineage>
        <taxon>Eukaryota</taxon>
        <taxon>Fungi</taxon>
        <taxon>Fungi incertae sedis</taxon>
        <taxon>Zoopagomycota</taxon>
        <taxon>Kickxellomycotina</taxon>
        <taxon>Harpellomycetes</taxon>
        <taxon>Harpellales</taxon>
        <taxon>Legeriomycetaceae</taxon>
        <taxon>Smittium</taxon>
    </lineage>
</organism>
<feature type="coiled-coil region" evidence="7">
    <location>
        <begin position="13"/>
        <end position="69"/>
    </location>
</feature>
<dbReference type="EMBL" id="MBFS01000262">
    <property type="protein sequence ID" value="PVV03222.1"/>
    <property type="molecule type" value="Genomic_DNA"/>
</dbReference>
<comment type="caution">
    <text evidence="9">The sequence shown here is derived from an EMBL/GenBank/DDBJ whole genome shotgun (WGS) entry which is preliminary data.</text>
</comment>
<accession>A0A2T9ZF38</accession>
<dbReference type="PANTHER" id="PTHR22761">
    <property type="entry name" value="CHARGED MULTIVESICULAR BODY PROTEIN"/>
    <property type="match status" value="1"/>
</dbReference>
<evidence type="ECO:0008006" key="11">
    <source>
        <dbReference type="Google" id="ProtNLM"/>
    </source>
</evidence>